<dbReference type="GO" id="GO:0008168">
    <property type="term" value="F:methyltransferase activity"/>
    <property type="evidence" value="ECO:0007669"/>
    <property type="project" value="UniProtKB-KW"/>
</dbReference>
<dbReference type="Gene3D" id="3.40.50.150">
    <property type="entry name" value="Vaccinia Virus protein VP39"/>
    <property type="match status" value="1"/>
</dbReference>
<dbReference type="PANTHER" id="PTHR35276:SF1">
    <property type="entry name" value="TRNA (MNM(5)S(2)U34)-METHYLTRANSFERASE, CHLOROPLASTIC"/>
    <property type="match status" value="1"/>
</dbReference>
<organism evidence="1 2">
    <name type="scientific">Marvinbryantia formatexigens DSM 14469</name>
    <dbReference type="NCBI Taxonomy" id="478749"/>
    <lineage>
        <taxon>Bacteria</taxon>
        <taxon>Bacillati</taxon>
        <taxon>Bacillota</taxon>
        <taxon>Clostridia</taxon>
        <taxon>Lachnospirales</taxon>
        <taxon>Lachnospiraceae</taxon>
        <taxon>Marvinbryantia</taxon>
    </lineage>
</organism>
<evidence type="ECO:0000313" key="1">
    <source>
        <dbReference type="EMBL" id="EET62230.1"/>
    </source>
</evidence>
<comment type="caution">
    <text evidence="1">The sequence shown here is derived from an EMBL/GenBank/DDBJ whole genome shotgun (WGS) entry which is preliminary data.</text>
</comment>
<dbReference type="Pfam" id="PF06962">
    <property type="entry name" value="rRNA_methylase"/>
    <property type="match status" value="1"/>
</dbReference>
<dbReference type="CDD" id="cd02440">
    <property type="entry name" value="AdoMet_MTases"/>
    <property type="match status" value="1"/>
</dbReference>
<dbReference type="SUPFAM" id="SSF53335">
    <property type="entry name" value="S-adenosyl-L-methionine-dependent methyltransferases"/>
    <property type="match status" value="1"/>
</dbReference>
<sequence>MTDRVPAAGIFPLPVSPGRSIILLLNRQEQLMSQNQNYQITAWCQRMMREHIHEGSLCIDATMGNGNDTQFLCTQAGRNGSVLAFDIQPAALEHTKERLAHALPYCNYQLILDSHERLDAYAAPESADCIAFNLGYLPGGDHTLATKPGSTLTALEKSLSLLKKDGLLCICIYSGGDTGFAERDAVLSWLQTLDSRKYLVLLTQYYNRPNNPPIPAFVIRL</sequence>
<keyword evidence="1" id="KW-0489">Methyltransferase</keyword>
<dbReference type="InterPro" id="IPR029063">
    <property type="entry name" value="SAM-dependent_MTases_sf"/>
</dbReference>
<dbReference type="AlphaFoldDB" id="C6LB99"/>
<dbReference type="eggNOG" id="COG2519">
    <property type="taxonomic scope" value="Bacteria"/>
</dbReference>
<gene>
    <name evidence="1" type="ORF">BRYFOR_05894</name>
</gene>
<proteinExistence type="predicted"/>
<dbReference type="EMBL" id="ACCL02000003">
    <property type="protein sequence ID" value="EET62230.1"/>
    <property type="molecule type" value="Genomic_DNA"/>
</dbReference>
<dbReference type="GO" id="GO:0032259">
    <property type="term" value="P:methylation"/>
    <property type="evidence" value="ECO:0007669"/>
    <property type="project" value="UniProtKB-KW"/>
</dbReference>
<protein>
    <submittedName>
        <fullName evidence="1">rRNA methylase</fullName>
    </submittedName>
</protein>
<dbReference type="STRING" id="168384.SAMN05660368_01364"/>
<dbReference type="Proteomes" id="UP000005561">
    <property type="component" value="Unassembled WGS sequence"/>
</dbReference>
<keyword evidence="1" id="KW-0808">Transferase</keyword>
<name>C6LB99_9FIRM</name>
<dbReference type="InterPro" id="IPR010719">
    <property type="entry name" value="MnmM_MeTrfase"/>
</dbReference>
<accession>C6LB99</accession>
<keyword evidence="2" id="KW-1185">Reference proteome</keyword>
<evidence type="ECO:0000313" key="2">
    <source>
        <dbReference type="Proteomes" id="UP000005561"/>
    </source>
</evidence>
<dbReference type="PANTHER" id="PTHR35276">
    <property type="entry name" value="S-ADENOSYL-L-METHIONINE-DEPENDENT METHYLTRANSFERASES SUPERFAMILY PROTEIN"/>
    <property type="match status" value="1"/>
</dbReference>
<reference evidence="1" key="1">
    <citation type="submission" date="2009-07" db="EMBL/GenBank/DDBJ databases">
        <authorList>
            <person name="Weinstock G."/>
            <person name="Sodergren E."/>
            <person name="Clifton S."/>
            <person name="Fulton L."/>
            <person name="Fulton B."/>
            <person name="Courtney L."/>
            <person name="Fronick C."/>
            <person name="Harrison M."/>
            <person name="Strong C."/>
            <person name="Farmer C."/>
            <person name="Delahaunty K."/>
            <person name="Markovic C."/>
            <person name="Hall O."/>
            <person name="Minx P."/>
            <person name="Tomlinson C."/>
            <person name="Mitreva M."/>
            <person name="Nelson J."/>
            <person name="Hou S."/>
            <person name="Wollam A."/>
            <person name="Pepin K.H."/>
            <person name="Johnson M."/>
            <person name="Bhonagiri V."/>
            <person name="Nash W.E."/>
            <person name="Warren W."/>
            <person name="Chinwalla A."/>
            <person name="Mardis E.R."/>
            <person name="Wilson R.K."/>
        </authorList>
    </citation>
    <scope>NUCLEOTIDE SEQUENCE [LARGE SCALE GENOMIC DNA]</scope>
    <source>
        <strain evidence="1">DSM 14469</strain>
    </source>
</reference>